<sequence>MANTLEEKNSRHTPKTTTHRPTFPADPQNKSRLFQHFPQELRDKIYSHIFLSIRLTYGQRAVDRIDRMKIKPQSIVAILQTCRRTNQEIGKTWIGQVSFSFENPETMLDVLTALPAGTLSKLRHLRVPGNTLMLSYEDDDVYYRLASTLRLLPCLRLDTLTVLGTPPIEVSYDTLNGLISESCGWKELRYISHSSEVLGFARLGLLHSDDEAEKYTYWRKPQPAHWQSVLEGRDGVLSRPSIAIYRSTVSGRPGSAMNAKTGERFQQKIPEHIGTLEAFGITEDAGLVADGERDKEMIFIIKRGAGVDYEQKIDSPFIESDIRRDMPGKSWKEIRYECINHIIANDDDLLLGYNEEDDEFAEIDPYEDVNYYVWPPLYHFMTEW</sequence>
<reference evidence="2 3" key="1">
    <citation type="submission" date="2016-12" db="EMBL/GenBank/DDBJ databases">
        <title>Draft genome sequence of Fusarium oxysporum causing rot on Narcissus.</title>
        <authorList>
            <person name="Armitage A.D."/>
            <person name="Taylor A."/>
            <person name="Clarkson J.P."/>
            <person name="Harrison R.J."/>
            <person name="Jackson A.C."/>
        </authorList>
    </citation>
    <scope>NUCLEOTIDE SEQUENCE [LARGE SCALE GENOMIC DNA]</scope>
    <source>
        <strain evidence="2 3">N139</strain>
    </source>
</reference>
<accession>A0A4Q2V7S6</accession>
<protein>
    <recommendedName>
        <fullName evidence="4">F-box domain-containing protein</fullName>
    </recommendedName>
</protein>
<dbReference type="EMBL" id="MQTW01000278">
    <property type="protein sequence ID" value="RYC81099.1"/>
    <property type="molecule type" value="Genomic_DNA"/>
</dbReference>
<dbReference type="AlphaFoldDB" id="A0A4Q2V7S6"/>
<name>A0A4Q2V7S6_FUSOX</name>
<proteinExistence type="predicted"/>
<organism evidence="2 3">
    <name type="scientific">Fusarium oxysporum f. sp. narcissi</name>
    <dbReference type="NCBI Taxonomy" id="451672"/>
    <lineage>
        <taxon>Eukaryota</taxon>
        <taxon>Fungi</taxon>
        <taxon>Dikarya</taxon>
        <taxon>Ascomycota</taxon>
        <taxon>Pezizomycotina</taxon>
        <taxon>Sordariomycetes</taxon>
        <taxon>Hypocreomycetidae</taxon>
        <taxon>Hypocreales</taxon>
        <taxon>Nectriaceae</taxon>
        <taxon>Fusarium</taxon>
        <taxon>Fusarium oxysporum species complex</taxon>
    </lineage>
</organism>
<dbReference type="PANTHER" id="PTHR38790">
    <property type="entry name" value="2EXR DOMAIN-CONTAINING PROTEIN-RELATED"/>
    <property type="match status" value="1"/>
</dbReference>
<evidence type="ECO:0008006" key="4">
    <source>
        <dbReference type="Google" id="ProtNLM"/>
    </source>
</evidence>
<evidence type="ECO:0000256" key="1">
    <source>
        <dbReference type="SAM" id="MobiDB-lite"/>
    </source>
</evidence>
<evidence type="ECO:0000313" key="3">
    <source>
        <dbReference type="Proteomes" id="UP000290540"/>
    </source>
</evidence>
<dbReference type="Proteomes" id="UP000290540">
    <property type="component" value="Unassembled WGS sequence"/>
</dbReference>
<gene>
    <name evidence="2" type="ORF">BFJ63_vAg16005</name>
</gene>
<feature type="compositionally biased region" description="Basic and acidic residues" evidence="1">
    <location>
        <begin position="1"/>
        <end position="10"/>
    </location>
</feature>
<feature type="region of interest" description="Disordered" evidence="1">
    <location>
        <begin position="1"/>
        <end position="30"/>
    </location>
</feature>
<evidence type="ECO:0000313" key="2">
    <source>
        <dbReference type="EMBL" id="RYC81099.1"/>
    </source>
</evidence>
<comment type="caution">
    <text evidence="2">The sequence shown here is derived from an EMBL/GenBank/DDBJ whole genome shotgun (WGS) entry which is preliminary data.</text>
</comment>